<proteinExistence type="predicted"/>
<dbReference type="PANTHER" id="PTHR43747">
    <property type="entry name" value="FAD-BINDING PROTEIN"/>
    <property type="match status" value="1"/>
</dbReference>
<dbReference type="STRING" id="658218.SAMN05216562_1671"/>
<dbReference type="OrthoDB" id="6278312at2"/>
<evidence type="ECO:0000256" key="1">
    <source>
        <dbReference type="PIRSR" id="PIRSR011396-1"/>
    </source>
</evidence>
<feature type="active site" evidence="1">
    <location>
        <position position="78"/>
    </location>
</feature>
<dbReference type="InterPro" id="IPR033856">
    <property type="entry name" value="Trp_halogen"/>
</dbReference>
<dbReference type="Proteomes" id="UP000198658">
    <property type="component" value="Unassembled WGS sequence"/>
</dbReference>
<evidence type="ECO:0000313" key="3">
    <source>
        <dbReference type="EMBL" id="SEA09073.1"/>
    </source>
</evidence>
<name>A0A1H3YC72_9GAMM</name>
<keyword evidence="4" id="KW-1185">Reference proteome</keyword>
<feature type="binding site" evidence="2">
    <location>
        <position position="327"/>
    </location>
    <ligand>
        <name>FAD</name>
        <dbReference type="ChEBI" id="CHEBI:57692"/>
    </ligand>
</feature>
<evidence type="ECO:0000313" key="4">
    <source>
        <dbReference type="Proteomes" id="UP000198658"/>
    </source>
</evidence>
<sequence length="497" mass="56547">MSQAIKKIVIAGGGTAGWMTAAALSKLMGTQLDITLVESESIGTIGVGEATIPTLVFFHRLLGIDEAEFLAATQGTYKLGISFENWRDVGKDYIHAFGVTGKDCWACGFQHFWLRARQLGLAGDFGEYCLERRAAEAHKFSHLPNNGLNYAFHMDATRYAAYLRQFSEGFGVKRVEGKIDQVQLHPDTGFIRALKLDSGQEVDGDFFIDCTGMRAILIEKALHTGFESWSHWLPCDSAVAVQTQAVEPPIPFTRSIARESGWQWRIPLQHRVGNGQVYSSSYQSDDSARSQLLENIEGERLTDPLLIKFQTGRRRKQWHKNCLAVGLSSGFLEPLESTSIHLIQQNIVRFLRFFPQSEIRQVEVDEFNRQSEFDMERIRDFIILHYKVTDRDDTEFWRYCRQMSIPDTLAAKIDMFRETGHVFREANELFVDSWQQVMFGQGLMPERYHPLVDTMPEQELADFIRQVKAGVDDALARLKDHNDYLAGFLPGDQQRAG</sequence>
<dbReference type="InterPro" id="IPR050816">
    <property type="entry name" value="Flavin-dep_Halogenase_NPB"/>
</dbReference>
<organism evidence="3 4">
    <name type="scientific">Microbulbifer marinus</name>
    <dbReference type="NCBI Taxonomy" id="658218"/>
    <lineage>
        <taxon>Bacteria</taxon>
        <taxon>Pseudomonadati</taxon>
        <taxon>Pseudomonadota</taxon>
        <taxon>Gammaproteobacteria</taxon>
        <taxon>Cellvibrionales</taxon>
        <taxon>Microbulbiferaceae</taxon>
        <taxon>Microbulbifer</taxon>
    </lineage>
</organism>
<dbReference type="PIRSF" id="PIRSF011396">
    <property type="entry name" value="Trp_halogenase"/>
    <property type="match status" value="1"/>
</dbReference>
<keyword evidence="2" id="KW-0285">Flavoprotein</keyword>
<gene>
    <name evidence="3" type="ORF">SAMN05216562_1671</name>
</gene>
<feature type="binding site" evidence="2">
    <location>
        <position position="340"/>
    </location>
    <ligand>
        <name>FAD</name>
        <dbReference type="ChEBI" id="CHEBI:57692"/>
    </ligand>
</feature>
<feature type="binding site" evidence="2">
    <location>
        <position position="336"/>
    </location>
    <ligand>
        <name>L-tryptophan</name>
        <dbReference type="ChEBI" id="CHEBI:57912"/>
    </ligand>
</feature>
<dbReference type="InterPro" id="IPR006905">
    <property type="entry name" value="Flavin_halogenase"/>
</dbReference>
<dbReference type="Pfam" id="PF04820">
    <property type="entry name" value="Trp_halogenase"/>
    <property type="match status" value="1"/>
</dbReference>
<dbReference type="RefSeq" id="WP_091387175.1">
    <property type="nucleotide sequence ID" value="NZ_FNQO01000002.1"/>
</dbReference>
<reference evidence="4" key="1">
    <citation type="submission" date="2016-10" db="EMBL/GenBank/DDBJ databases">
        <authorList>
            <person name="Varghese N."/>
            <person name="Submissions S."/>
        </authorList>
    </citation>
    <scope>NUCLEOTIDE SEQUENCE [LARGE SCALE GENOMIC DNA]</scope>
    <source>
        <strain evidence="4">CGMCC 1.10657</strain>
    </source>
</reference>
<dbReference type="GO" id="GO:0004497">
    <property type="term" value="F:monooxygenase activity"/>
    <property type="evidence" value="ECO:0007669"/>
    <property type="project" value="InterPro"/>
</dbReference>
<dbReference type="Gene3D" id="3.50.50.60">
    <property type="entry name" value="FAD/NAD(P)-binding domain"/>
    <property type="match status" value="1"/>
</dbReference>
<feature type="binding site" evidence="2">
    <location>
        <position position="78"/>
    </location>
    <ligand>
        <name>7-chloro-L-tryptophan</name>
        <dbReference type="ChEBI" id="CHEBI:58713"/>
    </ligand>
</feature>
<feature type="binding site" evidence="2">
    <location>
        <begin position="13"/>
        <end position="16"/>
    </location>
    <ligand>
        <name>FAD</name>
        <dbReference type="ChEBI" id="CHEBI:57692"/>
    </ligand>
</feature>
<dbReference type="PANTHER" id="PTHR43747:SF4">
    <property type="entry name" value="FLAVIN-DEPENDENT TRYPTOPHAN HALOGENASE"/>
    <property type="match status" value="1"/>
</dbReference>
<dbReference type="SUPFAM" id="SSF51905">
    <property type="entry name" value="FAD/NAD(P)-binding domain"/>
    <property type="match status" value="1"/>
</dbReference>
<keyword evidence="2" id="KW-0274">FAD</keyword>
<accession>A0A1H3YC72</accession>
<protein>
    <submittedName>
        <fullName evidence="3">Tryptophan halogenase</fullName>
    </submittedName>
</protein>
<dbReference type="GO" id="GO:0000166">
    <property type="term" value="F:nucleotide binding"/>
    <property type="evidence" value="ECO:0007669"/>
    <property type="project" value="UniProtKB-KW"/>
</dbReference>
<dbReference type="EMBL" id="FNQO01000002">
    <property type="protein sequence ID" value="SEA09073.1"/>
    <property type="molecule type" value="Genomic_DNA"/>
</dbReference>
<dbReference type="InterPro" id="IPR036188">
    <property type="entry name" value="FAD/NAD-bd_sf"/>
</dbReference>
<evidence type="ECO:0000256" key="2">
    <source>
        <dbReference type="PIRSR" id="PIRSR011396-2"/>
    </source>
</evidence>
<dbReference type="AlphaFoldDB" id="A0A1H3YC72"/>
<keyword evidence="2" id="KW-0547">Nucleotide-binding</keyword>